<dbReference type="EMBL" id="GBRH01170617">
    <property type="protein sequence ID" value="JAE27279.1"/>
    <property type="molecule type" value="Transcribed_RNA"/>
</dbReference>
<organism evidence="1">
    <name type="scientific">Arundo donax</name>
    <name type="common">Giant reed</name>
    <name type="synonym">Donax arundinaceus</name>
    <dbReference type="NCBI Taxonomy" id="35708"/>
    <lineage>
        <taxon>Eukaryota</taxon>
        <taxon>Viridiplantae</taxon>
        <taxon>Streptophyta</taxon>
        <taxon>Embryophyta</taxon>
        <taxon>Tracheophyta</taxon>
        <taxon>Spermatophyta</taxon>
        <taxon>Magnoliopsida</taxon>
        <taxon>Liliopsida</taxon>
        <taxon>Poales</taxon>
        <taxon>Poaceae</taxon>
        <taxon>PACMAD clade</taxon>
        <taxon>Arundinoideae</taxon>
        <taxon>Arundineae</taxon>
        <taxon>Arundo</taxon>
    </lineage>
</organism>
<evidence type="ECO:0000313" key="1">
    <source>
        <dbReference type="EMBL" id="JAE27279.1"/>
    </source>
</evidence>
<accession>A0A0A9GUR8</accession>
<name>A0A0A9GUR8_ARUDO</name>
<reference evidence="1" key="2">
    <citation type="journal article" date="2015" name="Data Brief">
        <title>Shoot transcriptome of the giant reed, Arundo donax.</title>
        <authorList>
            <person name="Barrero R.A."/>
            <person name="Guerrero F.D."/>
            <person name="Moolhuijzen P."/>
            <person name="Goolsby J.A."/>
            <person name="Tidwell J."/>
            <person name="Bellgard S.E."/>
            <person name="Bellgard M.I."/>
        </authorList>
    </citation>
    <scope>NUCLEOTIDE SEQUENCE</scope>
    <source>
        <tissue evidence="1">Shoot tissue taken approximately 20 cm above the soil surface</tissue>
    </source>
</reference>
<dbReference type="AlphaFoldDB" id="A0A0A9GUR8"/>
<protein>
    <submittedName>
        <fullName evidence="1">Uncharacterized protein</fullName>
    </submittedName>
</protein>
<reference evidence="1" key="1">
    <citation type="submission" date="2014-09" db="EMBL/GenBank/DDBJ databases">
        <authorList>
            <person name="Magalhaes I.L.F."/>
            <person name="Oliveira U."/>
            <person name="Santos F.R."/>
            <person name="Vidigal T.H.D.A."/>
            <person name="Brescovit A.D."/>
            <person name="Santos A.J."/>
        </authorList>
    </citation>
    <scope>NUCLEOTIDE SEQUENCE</scope>
    <source>
        <tissue evidence="1">Shoot tissue taken approximately 20 cm above the soil surface</tissue>
    </source>
</reference>
<proteinExistence type="predicted"/>
<sequence length="64" mass="6970">MTLGGLLFESTSLAISFANNIFNEVAFDFLPEELSLVASFSSTGLVHSFNTEMVRWTGNPSPRA</sequence>